<sequence>MRSKSKVVTALCLSTVMSIGFLSGCNSSESGSADAEGQKKELNICIWDGLFSEEAIKQFEEESGCTVNITYIDNTDTMISKLVEGGNQYDVCDIEAAYVKSFVENGLLQEMDHSAITNEEYVEPALMENGPIGDEEMKYTTPDSNSGYTAIIYNTETCPIEIDSLTDLADPALENQVALVSSTISLYGSALSSLGYSPNSTSEQEISEANDLLAKIKKNVKTFVSESAVSPLVNGECSVALCWDYSVLCFESDEYWDQFAIADIDSKYEKFIQYWGITSTCENTELAQEFINYMISPETVAMHVDEWGQVPMVQQQYIEEYLPEDFYKNPCIEKYNELSEKSWLVAVDDEQINLMDKYYTLLMGEGTE</sequence>
<dbReference type="InterPro" id="IPR001188">
    <property type="entry name" value="Sperm_putr-bd"/>
</dbReference>
<dbReference type="Gene3D" id="3.40.190.10">
    <property type="entry name" value="Periplasmic binding protein-like II"/>
    <property type="match status" value="2"/>
</dbReference>
<proteinExistence type="predicted"/>
<keyword evidence="2" id="KW-0813">Transport</keyword>
<dbReference type="PANTHER" id="PTHR30222:SF17">
    <property type="entry name" value="SPERMIDINE_PUTRESCINE-BINDING PERIPLASMIC PROTEIN"/>
    <property type="match status" value="1"/>
</dbReference>
<dbReference type="AlphaFoldDB" id="A0A1M4STY4"/>
<dbReference type="Proteomes" id="UP000184245">
    <property type="component" value="Unassembled WGS sequence"/>
</dbReference>
<gene>
    <name evidence="6" type="ORF">SAMN02745158_00264</name>
</gene>
<feature type="chain" id="PRO_5038807015" evidence="5">
    <location>
        <begin position="24"/>
        <end position="368"/>
    </location>
</feature>
<dbReference type="EMBL" id="FQVI01000001">
    <property type="protein sequence ID" value="SHE35714.1"/>
    <property type="molecule type" value="Genomic_DNA"/>
</dbReference>
<dbReference type="PROSITE" id="PS51257">
    <property type="entry name" value="PROKAR_LIPOPROTEIN"/>
    <property type="match status" value="1"/>
</dbReference>
<evidence type="ECO:0000256" key="4">
    <source>
        <dbReference type="ARBA" id="ARBA00022764"/>
    </source>
</evidence>
<dbReference type="RefSeq" id="WP_158640964.1">
    <property type="nucleotide sequence ID" value="NZ_FQVI01000001.1"/>
</dbReference>
<feature type="signal peptide" evidence="5">
    <location>
        <begin position="1"/>
        <end position="23"/>
    </location>
</feature>
<accession>A0A1M4STY4</accession>
<name>A0A1M4STY4_9CLOT</name>
<evidence type="ECO:0000256" key="3">
    <source>
        <dbReference type="ARBA" id="ARBA00022729"/>
    </source>
</evidence>
<evidence type="ECO:0000256" key="1">
    <source>
        <dbReference type="ARBA" id="ARBA00004418"/>
    </source>
</evidence>
<comment type="subcellular location">
    <subcellularLocation>
        <location evidence="1">Periplasm</location>
    </subcellularLocation>
</comment>
<dbReference type="SUPFAM" id="SSF53850">
    <property type="entry name" value="Periplasmic binding protein-like II"/>
    <property type="match status" value="1"/>
</dbReference>
<evidence type="ECO:0000256" key="5">
    <source>
        <dbReference type="SAM" id="SignalP"/>
    </source>
</evidence>
<organism evidence="6 7">
    <name type="scientific">Lactonifactor longoviformis DSM 17459</name>
    <dbReference type="NCBI Taxonomy" id="1122155"/>
    <lineage>
        <taxon>Bacteria</taxon>
        <taxon>Bacillati</taxon>
        <taxon>Bacillota</taxon>
        <taxon>Clostridia</taxon>
        <taxon>Eubacteriales</taxon>
        <taxon>Clostridiaceae</taxon>
        <taxon>Lactonifactor</taxon>
    </lineage>
</organism>
<dbReference type="InterPro" id="IPR006059">
    <property type="entry name" value="SBP"/>
</dbReference>
<keyword evidence="3 5" id="KW-0732">Signal</keyword>
<keyword evidence="7" id="KW-1185">Reference proteome</keyword>
<dbReference type="OrthoDB" id="9769319at2"/>
<evidence type="ECO:0000313" key="6">
    <source>
        <dbReference type="EMBL" id="SHE35714.1"/>
    </source>
</evidence>
<evidence type="ECO:0000256" key="2">
    <source>
        <dbReference type="ARBA" id="ARBA00022448"/>
    </source>
</evidence>
<dbReference type="PANTHER" id="PTHR30222">
    <property type="entry name" value="SPERMIDINE/PUTRESCINE-BINDING PERIPLASMIC PROTEIN"/>
    <property type="match status" value="1"/>
</dbReference>
<dbReference type="Pfam" id="PF13416">
    <property type="entry name" value="SBP_bac_8"/>
    <property type="match status" value="1"/>
</dbReference>
<protein>
    <submittedName>
        <fullName evidence="6">Spermidine/putrescine transport system substrate-binding protein</fullName>
    </submittedName>
</protein>
<dbReference type="GO" id="GO:0042597">
    <property type="term" value="C:periplasmic space"/>
    <property type="evidence" value="ECO:0007669"/>
    <property type="project" value="UniProtKB-SubCell"/>
</dbReference>
<dbReference type="GO" id="GO:0019808">
    <property type="term" value="F:polyamine binding"/>
    <property type="evidence" value="ECO:0007669"/>
    <property type="project" value="InterPro"/>
</dbReference>
<evidence type="ECO:0000313" key="7">
    <source>
        <dbReference type="Proteomes" id="UP000184245"/>
    </source>
</evidence>
<reference evidence="6 7" key="1">
    <citation type="submission" date="2016-11" db="EMBL/GenBank/DDBJ databases">
        <authorList>
            <person name="Jaros S."/>
            <person name="Januszkiewicz K."/>
            <person name="Wedrychowicz H."/>
        </authorList>
    </citation>
    <scope>NUCLEOTIDE SEQUENCE [LARGE SCALE GENOMIC DNA]</scope>
    <source>
        <strain evidence="6 7">DSM 17459</strain>
    </source>
</reference>
<dbReference type="GO" id="GO:0015846">
    <property type="term" value="P:polyamine transport"/>
    <property type="evidence" value="ECO:0007669"/>
    <property type="project" value="InterPro"/>
</dbReference>
<dbReference type="STRING" id="1122155.SAMN02745158_00264"/>
<dbReference type="PRINTS" id="PR00909">
    <property type="entry name" value="SPERMDNBNDNG"/>
</dbReference>
<keyword evidence="4" id="KW-0574">Periplasm</keyword>